<dbReference type="GO" id="GO:0003677">
    <property type="term" value="F:DNA binding"/>
    <property type="evidence" value="ECO:0007669"/>
    <property type="project" value="InterPro"/>
</dbReference>
<dbReference type="SUPFAM" id="SSF47413">
    <property type="entry name" value="lambda repressor-like DNA-binding domains"/>
    <property type="match status" value="1"/>
</dbReference>
<name>A0A4Q2SJP9_9ACTN</name>
<dbReference type="CDD" id="cd00093">
    <property type="entry name" value="HTH_XRE"/>
    <property type="match status" value="1"/>
</dbReference>
<gene>
    <name evidence="2" type="ORF">EUA94_17955</name>
</gene>
<dbReference type="EMBL" id="SDWV01000022">
    <property type="protein sequence ID" value="RYC05632.1"/>
    <property type="molecule type" value="Genomic_DNA"/>
</dbReference>
<dbReference type="Proteomes" id="UP000291101">
    <property type="component" value="Unassembled WGS sequence"/>
</dbReference>
<dbReference type="RefSeq" id="WP_129428267.1">
    <property type="nucleotide sequence ID" value="NZ_SDWV01000022.1"/>
</dbReference>
<feature type="domain" description="HTH cro/C1-type" evidence="1">
    <location>
        <begin position="18"/>
        <end position="78"/>
    </location>
</feature>
<reference evidence="2 3" key="1">
    <citation type="submission" date="2019-01" db="EMBL/GenBank/DDBJ databases">
        <title>Novel species of Nocardioides.</title>
        <authorList>
            <person name="Liu Q."/>
            <person name="X Y.-H."/>
        </authorList>
    </citation>
    <scope>NUCLEOTIDE SEQUENCE [LARGE SCALE GENOMIC DNA]</scope>
    <source>
        <strain evidence="2 3">HLT2-9</strain>
    </source>
</reference>
<comment type="caution">
    <text evidence="2">The sequence shown here is derived from an EMBL/GenBank/DDBJ whole genome shotgun (WGS) entry which is preliminary data.</text>
</comment>
<evidence type="ECO:0000259" key="1">
    <source>
        <dbReference type="PROSITE" id="PS50943"/>
    </source>
</evidence>
<dbReference type="PROSITE" id="PS50943">
    <property type="entry name" value="HTH_CROC1"/>
    <property type="match status" value="1"/>
</dbReference>
<organism evidence="2 3">
    <name type="scientific">Nocardioides zhouii</name>
    <dbReference type="NCBI Taxonomy" id="1168729"/>
    <lineage>
        <taxon>Bacteria</taxon>
        <taxon>Bacillati</taxon>
        <taxon>Actinomycetota</taxon>
        <taxon>Actinomycetes</taxon>
        <taxon>Propionibacteriales</taxon>
        <taxon>Nocardioidaceae</taxon>
        <taxon>Nocardioides</taxon>
    </lineage>
</organism>
<evidence type="ECO:0000313" key="2">
    <source>
        <dbReference type="EMBL" id="RYC05632.1"/>
    </source>
</evidence>
<dbReference type="Pfam" id="PF01381">
    <property type="entry name" value="HTH_3"/>
    <property type="match status" value="1"/>
</dbReference>
<dbReference type="OrthoDB" id="3212310at2"/>
<accession>A0A4Q2SJP9</accession>
<dbReference type="AlphaFoldDB" id="A0A4Q2SJP9"/>
<sequence>MWKTNEDAHEIDTLCRNLRLLREAKAMSQAELGQAAGISRNHYQLLEAGRAASGGLANPRLKTLRDLARVLGVRTGSLILAPVVHSVWRWCETSSPLTDDIQSRLLGELRDSSAAQIEGQGAAFVGTKPGSLTLGVAVQAPDGLSATVLAEPIVLRAITTAELSISLLPDVEVAVGLEGLASEGEF</sequence>
<dbReference type="SMART" id="SM00530">
    <property type="entry name" value="HTH_XRE"/>
    <property type="match status" value="1"/>
</dbReference>
<protein>
    <submittedName>
        <fullName evidence="2">XRE family transcriptional regulator</fullName>
    </submittedName>
</protein>
<dbReference type="Gene3D" id="1.10.260.40">
    <property type="entry name" value="lambda repressor-like DNA-binding domains"/>
    <property type="match status" value="1"/>
</dbReference>
<keyword evidence="3" id="KW-1185">Reference proteome</keyword>
<proteinExistence type="predicted"/>
<dbReference type="InterPro" id="IPR010982">
    <property type="entry name" value="Lambda_DNA-bd_dom_sf"/>
</dbReference>
<dbReference type="InterPro" id="IPR001387">
    <property type="entry name" value="Cro/C1-type_HTH"/>
</dbReference>
<evidence type="ECO:0000313" key="3">
    <source>
        <dbReference type="Proteomes" id="UP000291101"/>
    </source>
</evidence>